<sequence>MTAPIRYVRHARSPRNIAIVFAVWAGLAALVLLFDAAWRLMAIFVLPTLPLIWEIASDRQSGLEMDDTRLNWFSGRMSGTTDLNEIEQIRMDTRWDFSVRTTLCLRSGQRVRLPQECTPPHRAFEEVLKERGLAVIRHHFARF</sequence>
<feature type="transmembrane region" description="Helical" evidence="1">
    <location>
        <begin position="16"/>
        <end position="34"/>
    </location>
</feature>
<keyword evidence="1" id="KW-1133">Transmembrane helix</keyword>
<keyword evidence="1" id="KW-0812">Transmembrane</keyword>
<evidence type="ECO:0000313" key="2">
    <source>
        <dbReference type="EMBL" id="NDW44770.1"/>
    </source>
</evidence>
<dbReference type="EMBL" id="JAAGOX010000011">
    <property type="protein sequence ID" value="NDW44770.1"/>
    <property type="molecule type" value="Genomic_DNA"/>
</dbReference>
<comment type="caution">
    <text evidence="2">The sequence shown here is derived from an EMBL/GenBank/DDBJ whole genome shotgun (WGS) entry which is preliminary data.</text>
</comment>
<keyword evidence="1" id="KW-0472">Membrane</keyword>
<proteinExistence type="predicted"/>
<accession>A0A6B2NNC0</accession>
<organism evidence="2">
    <name type="scientific">Ruegeria sp. PrR005</name>
    <dbReference type="NCBI Taxonomy" id="2706882"/>
    <lineage>
        <taxon>Bacteria</taxon>
        <taxon>Pseudomonadati</taxon>
        <taxon>Pseudomonadota</taxon>
        <taxon>Alphaproteobacteria</taxon>
        <taxon>Rhodobacterales</taxon>
        <taxon>Roseobacteraceae</taxon>
        <taxon>Ruegeria</taxon>
    </lineage>
</organism>
<evidence type="ECO:0000256" key="1">
    <source>
        <dbReference type="SAM" id="Phobius"/>
    </source>
</evidence>
<name>A0A6B2NNC0_9RHOB</name>
<dbReference type="RefSeq" id="WP_164128738.1">
    <property type="nucleotide sequence ID" value="NZ_JAAGOX010000011.1"/>
</dbReference>
<gene>
    <name evidence="2" type="ORF">G0P99_07360</name>
</gene>
<dbReference type="AlphaFoldDB" id="A0A6B2NNC0"/>
<reference evidence="2" key="1">
    <citation type="submission" date="2020-02" db="EMBL/GenBank/DDBJ databases">
        <title>Delineation of the pyrene-degrading pathway in Roseobacter clade bacteria by genomic analysis.</title>
        <authorList>
            <person name="Zhou H."/>
            <person name="Wang H."/>
        </authorList>
    </citation>
    <scope>NUCLEOTIDE SEQUENCE</scope>
    <source>
        <strain evidence="2">PrR005</strain>
    </source>
</reference>
<protein>
    <submittedName>
        <fullName evidence="2">Uncharacterized protein</fullName>
    </submittedName>
</protein>